<comment type="caution">
    <text evidence="17">The sequence shown here is derived from an EMBL/GenBank/DDBJ whole genome shotgun (WGS) entry which is preliminary data.</text>
</comment>
<dbReference type="HAMAP" id="MF_01274">
    <property type="entry name" value="Pantothen_kinase_3"/>
    <property type="match status" value="1"/>
</dbReference>
<dbReference type="InterPro" id="IPR043129">
    <property type="entry name" value="ATPase_NBD"/>
</dbReference>
<dbReference type="PANTHER" id="PTHR34265">
    <property type="entry name" value="TYPE III PANTOTHENATE KINASE"/>
    <property type="match status" value="1"/>
</dbReference>
<dbReference type="UniPathway" id="UPA00241">
    <property type="reaction ID" value="UER00352"/>
</dbReference>
<evidence type="ECO:0000256" key="13">
    <source>
        <dbReference type="ARBA" id="ARBA00022993"/>
    </source>
</evidence>
<evidence type="ECO:0000313" key="17">
    <source>
        <dbReference type="EMBL" id="MBB6095645.1"/>
    </source>
</evidence>
<keyword evidence="7 16" id="KW-0963">Cytoplasm</keyword>
<comment type="cofactor">
    <cofactor evidence="2">
        <name>K(+)</name>
        <dbReference type="ChEBI" id="CHEBI:29103"/>
    </cofactor>
</comment>
<protein>
    <recommendedName>
        <fullName evidence="15 16">Type III pantothenate kinase</fullName>
        <ecNumber evidence="6 16">2.7.1.33</ecNumber>
    </recommendedName>
    <alternativeName>
        <fullName evidence="16">PanK-III</fullName>
    </alternativeName>
    <alternativeName>
        <fullName evidence="16">Pantothenic acid kinase</fullName>
    </alternativeName>
</protein>
<keyword evidence="11 16" id="KW-0067">ATP-binding</keyword>
<evidence type="ECO:0000313" key="18">
    <source>
        <dbReference type="Proteomes" id="UP000588068"/>
    </source>
</evidence>
<keyword evidence="8 16" id="KW-0808">Transferase</keyword>
<evidence type="ECO:0000256" key="10">
    <source>
        <dbReference type="ARBA" id="ARBA00022777"/>
    </source>
</evidence>
<comment type="subunit">
    <text evidence="5 16">Homodimer.</text>
</comment>
<evidence type="ECO:0000256" key="12">
    <source>
        <dbReference type="ARBA" id="ARBA00022958"/>
    </source>
</evidence>
<comment type="similarity">
    <text evidence="14 16">Belongs to the type III pantothenate kinase family.</text>
</comment>
<dbReference type="Proteomes" id="UP000588068">
    <property type="component" value="Unassembled WGS sequence"/>
</dbReference>
<feature type="binding site" evidence="16">
    <location>
        <begin position="101"/>
        <end position="104"/>
    </location>
    <ligand>
        <name>substrate</name>
    </ligand>
</feature>
<dbReference type="GO" id="GO:0015937">
    <property type="term" value="P:coenzyme A biosynthetic process"/>
    <property type="evidence" value="ECO:0007669"/>
    <property type="project" value="UniProtKB-UniRule"/>
</dbReference>
<dbReference type="EC" id="2.7.1.33" evidence="6 16"/>
<feature type="binding site" evidence="16">
    <location>
        <begin position="6"/>
        <end position="13"/>
    </location>
    <ligand>
        <name>ATP</name>
        <dbReference type="ChEBI" id="CHEBI:30616"/>
    </ligand>
</feature>
<dbReference type="GO" id="GO:0004594">
    <property type="term" value="F:pantothenate kinase activity"/>
    <property type="evidence" value="ECO:0007669"/>
    <property type="project" value="UniProtKB-UniRule"/>
</dbReference>
<accession>A0A841HUZ3</accession>
<dbReference type="GO" id="GO:0005737">
    <property type="term" value="C:cytoplasm"/>
    <property type="evidence" value="ECO:0007669"/>
    <property type="project" value="UniProtKB-SubCell"/>
</dbReference>
<comment type="cofactor">
    <cofactor evidence="16">
        <name>NH4(+)</name>
        <dbReference type="ChEBI" id="CHEBI:28938"/>
    </cofactor>
    <cofactor evidence="16">
        <name>K(+)</name>
        <dbReference type="ChEBI" id="CHEBI:29103"/>
    </cofactor>
    <text evidence="16">A monovalent cation. Ammonium or potassium.</text>
</comment>
<dbReference type="RefSeq" id="WP_184335046.1">
    <property type="nucleotide sequence ID" value="NZ_JACHHZ010000006.1"/>
</dbReference>
<comment type="caution">
    <text evidence="16">Lacks conserved residue(s) required for the propagation of feature annotation.</text>
</comment>
<reference evidence="17 18" key="1">
    <citation type="submission" date="2020-08" db="EMBL/GenBank/DDBJ databases">
        <title>Genomic Encyclopedia of Type Strains, Phase IV (KMG-IV): sequencing the most valuable type-strain genomes for metagenomic binning, comparative biology and taxonomic classification.</title>
        <authorList>
            <person name="Goeker M."/>
        </authorList>
    </citation>
    <scope>NUCLEOTIDE SEQUENCE [LARGE SCALE GENOMIC DNA]</scope>
    <source>
        <strain evidence="17 18">DSM 26723</strain>
    </source>
</reference>
<comment type="subcellular location">
    <subcellularLocation>
        <location evidence="3 16">Cytoplasm</location>
    </subcellularLocation>
</comment>
<name>A0A841HUZ3_9GAMM</name>
<evidence type="ECO:0000256" key="7">
    <source>
        <dbReference type="ARBA" id="ARBA00022490"/>
    </source>
</evidence>
<comment type="function">
    <text evidence="16">Catalyzes the phosphorylation of pantothenate (Pan), the first step in CoA biosynthesis.</text>
</comment>
<dbReference type="InterPro" id="IPR004619">
    <property type="entry name" value="Type_III_PanK"/>
</dbReference>
<keyword evidence="9 16" id="KW-0547">Nucleotide-binding</keyword>
<evidence type="ECO:0000256" key="1">
    <source>
        <dbReference type="ARBA" id="ARBA00001206"/>
    </source>
</evidence>
<comment type="catalytic activity">
    <reaction evidence="1 16">
        <text>(R)-pantothenate + ATP = (R)-4'-phosphopantothenate + ADP + H(+)</text>
        <dbReference type="Rhea" id="RHEA:16373"/>
        <dbReference type="ChEBI" id="CHEBI:10986"/>
        <dbReference type="ChEBI" id="CHEBI:15378"/>
        <dbReference type="ChEBI" id="CHEBI:29032"/>
        <dbReference type="ChEBI" id="CHEBI:30616"/>
        <dbReference type="ChEBI" id="CHEBI:456216"/>
        <dbReference type="EC" id="2.7.1.33"/>
    </reaction>
</comment>
<evidence type="ECO:0000256" key="2">
    <source>
        <dbReference type="ARBA" id="ARBA00001958"/>
    </source>
</evidence>
<evidence type="ECO:0000256" key="5">
    <source>
        <dbReference type="ARBA" id="ARBA00011738"/>
    </source>
</evidence>
<keyword evidence="12 16" id="KW-0630">Potassium</keyword>
<dbReference type="NCBIfam" id="TIGR00671">
    <property type="entry name" value="baf"/>
    <property type="match status" value="1"/>
</dbReference>
<dbReference type="AlphaFoldDB" id="A0A841HUZ3"/>
<keyword evidence="18" id="KW-1185">Reference proteome</keyword>
<proteinExistence type="inferred from homology"/>
<evidence type="ECO:0000256" key="8">
    <source>
        <dbReference type="ARBA" id="ARBA00022679"/>
    </source>
</evidence>
<gene>
    <name evidence="16" type="primary">coaX</name>
    <name evidence="17" type="ORF">HNQ60_004536</name>
</gene>
<dbReference type="GO" id="GO:0005524">
    <property type="term" value="F:ATP binding"/>
    <property type="evidence" value="ECO:0007669"/>
    <property type="project" value="UniProtKB-UniRule"/>
</dbReference>
<dbReference type="SUPFAM" id="SSF53067">
    <property type="entry name" value="Actin-like ATPase domain"/>
    <property type="match status" value="2"/>
</dbReference>
<evidence type="ECO:0000256" key="3">
    <source>
        <dbReference type="ARBA" id="ARBA00004496"/>
    </source>
</evidence>
<dbReference type="CDD" id="cd24015">
    <property type="entry name" value="ASKHA_NBD_PanK-III"/>
    <property type="match status" value="1"/>
</dbReference>
<evidence type="ECO:0000256" key="4">
    <source>
        <dbReference type="ARBA" id="ARBA00005225"/>
    </source>
</evidence>
<dbReference type="Pfam" id="PF03309">
    <property type="entry name" value="Pan_kinase"/>
    <property type="match status" value="1"/>
</dbReference>
<evidence type="ECO:0000256" key="9">
    <source>
        <dbReference type="ARBA" id="ARBA00022741"/>
    </source>
</evidence>
<sequence>MNLLFDIGNTRIKWATLDGGVLSAQRAEPHAEWDNERVHAVVLSGMTRPARVIVSNVGGSRVASLVQLAISTRWGIEPEFVTSTAEACGVRNAYPVPQNLGVDRWLAVIAAHSRSKQLSCIVSCGTAMTIDGVDASGQHLGGVIVPGPGLMVGSLLRNTSDIATRAQQGSTGDALFADNTLGAIHQGAAHSLAALVERAVDSMHRSAGTEPKLLLTGGAAPVIERLIFRTHEAVPDLVLQGLARLSTSRE</sequence>
<feature type="active site" description="Proton acceptor" evidence="16">
    <location>
        <position position="103"/>
    </location>
</feature>
<evidence type="ECO:0000256" key="6">
    <source>
        <dbReference type="ARBA" id="ARBA00012102"/>
    </source>
</evidence>
<evidence type="ECO:0000256" key="14">
    <source>
        <dbReference type="ARBA" id="ARBA00038036"/>
    </source>
</evidence>
<keyword evidence="10 16" id="KW-0418">Kinase</keyword>
<evidence type="ECO:0000256" key="15">
    <source>
        <dbReference type="ARBA" id="ARBA00040883"/>
    </source>
</evidence>
<dbReference type="EMBL" id="JACHHZ010000006">
    <property type="protein sequence ID" value="MBB6095645.1"/>
    <property type="molecule type" value="Genomic_DNA"/>
</dbReference>
<feature type="binding site" evidence="16">
    <location>
        <position position="126"/>
    </location>
    <ligand>
        <name>ATP</name>
        <dbReference type="ChEBI" id="CHEBI:30616"/>
    </ligand>
</feature>
<keyword evidence="13 16" id="KW-0173">Coenzyme A biosynthesis</keyword>
<evidence type="ECO:0000256" key="11">
    <source>
        <dbReference type="ARBA" id="ARBA00022840"/>
    </source>
</evidence>
<feature type="binding site" evidence="16">
    <location>
        <position position="180"/>
    </location>
    <ligand>
        <name>substrate</name>
    </ligand>
</feature>
<evidence type="ECO:0000256" key="16">
    <source>
        <dbReference type="HAMAP-Rule" id="MF_01274"/>
    </source>
</evidence>
<dbReference type="Gene3D" id="3.30.420.40">
    <property type="match status" value="2"/>
</dbReference>
<dbReference type="PANTHER" id="PTHR34265:SF1">
    <property type="entry name" value="TYPE III PANTOTHENATE KINASE"/>
    <property type="match status" value="1"/>
</dbReference>
<organism evidence="17 18">
    <name type="scientific">Povalibacter uvarum</name>
    <dbReference type="NCBI Taxonomy" id="732238"/>
    <lineage>
        <taxon>Bacteria</taxon>
        <taxon>Pseudomonadati</taxon>
        <taxon>Pseudomonadota</taxon>
        <taxon>Gammaproteobacteria</taxon>
        <taxon>Steroidobacterales</taxon>
        <taxon>Steroidobacteraceae</taxon>
        <taxon>Povalibacter</taxon>
    </lineage>
</organism>
<feature type="binding site" evidence="16">
    <location>
        <position position="94"/>
    </location>
    <ligand>
        <name>substrate</name>
    </ligand>
</feature>
<comment type="pathway">
    <text evidence="4 16">Cofactor biosynthesis; coenzyme A biosynthesis; CoA from (R)-pantothenate: step 1/5.</text>
</comment>